<keyword evidence="4" id="KW-0540">Nuclease</keyword>
<evidence type="ECO:0000256" key="6">
    <source>
        <dbReference type="ARBA" id="ARBA00022759"/>
    </source>
</evidence>
<evidence type="ECO:0000313" key="9">
    <source>
        <dbReference type="EMBL" id="MQN09855.1"/>
    </source>
</evidence>
<evidence type="ECO:0000256" key="1">
    <source>
        <dbReference type="ARBA" id="ARBA00000077"/>
    </source>
</evidence>
<comment type="catalytic activity">
    <reaction evidence="1">
        <text>Endonucleolytic cleavage to 5'-phosphomonoester.</text>
        <dbReference type="EC" id="3.1.26.4"/>
    </reaction>
</comment>
<dbReference type="InterPro" id="IPR036397">
    <property type="entry name" value="RNaseH_sf"/>
</dbReference>
<dbReference type="GO" id="GO:0004523">
    <property type="term" value="F:RNA-DNA hybrid ribonuclease activity"/>
    <property type="evidence" value="ECO:0007669"/>
    <property type="project" value="UniProtKB-EC"/>
</dbReference>
<dbReference type="InterPro" id="IPR012337">
    <property type="entry name" value="RNaseH-like_sf"/>
</dbReference>
<comment type="caution">
    <text evidence="9">The sequence shown here is derived from an EMBL/GenBank/DDBJ whole genome shotgun (WGS) entry which is preliminary data.</text>
</comment>
<dbReference type="GO" id="GO:0046872">
    <property type="term" value="F:metal ion binding"/>
    <property type="evidence" value="ECO:0007669"/>
    <property type="project" value="UniProtKB-KW"/>
</dbReference>
<name>A0A6A7VYD2_9BACT</name>
<dbReference type="SUPFAM" id="SSF53098">
    <property type="entry name" value="Ribonuclease H-like"/>
    <property type="match status" value="1"/>
</dbReference>
<keyword evidence="7" id="KW-0378">Hydrolase</keyword>
<accession>A0A6A7VYD2</accession>
<evidence type="ECO:0000256" key="7">
    <source>
        <dbReference type="ARBA" id="ARBA00022801"/>
    </source>
</evidence>
<dbReference type="InterPro" id="IPR050092">
    <property type="entry name" value="RNase_H"/>
</dbReference>
<evidence type="ECO:0000256" key="3">
    <source>
        <dbReference type="ARBA" id="ARBA00012180"/>
    </source>
</evidence>
<dbReference type="RefSeq" id="WP_153079822.1">
    <property type="nucleotide sequence ID" value="NZ_VZAU01000126.1"/>
</dbReference>
<dbReference type="PANTHER" id="PTHR10642">
    <property type="entry name" value="RIBONUCLEASE H1"/>
    <property type="match status" value="1"/>
</dbReference>
<dbReference type="EC" id="3.1.26.4" evidence="3"/>
<dbReference type="PROSITE" id="PS50879">
    <property type="entry name" value="RNASE_H_1"/>
    <property type="match status" value="1"/>
</dbReference>
<dbReference type="PANTHER" id="PTHR10642:SF26">
    <property type="entry name" value="RIBONUCLEASE H1"/>
    <property type="match status" value="1"/>
</dbReference>
<evidence type="ECO:0000313" key="10">
    <source>
        <dbReference type="Proteomes" id="UP000406735"/>
    </source>
</evidence>
<dbReference type="GO" id="GO:0003676">
    <property type="term" value="F:nucleic acid binding"/>
    <property type="evidence" value="ECO:0007669"/>
    <property type="project" value="InterPro"/>
</dbReference>
<dbReference type="Pfam" id="PF00075">
    <property type="entry name" value="RNase_H"/>
    <property type="match status" value="1"/>
</dbReference>
<sequence length="240" mass="27366">MDKDKENNIIIPTREEFEDFCSLKLGYNDREFTSELWKTCQKVGWRKKNGDPPKSWQILVVCYNGIVLPKFGRKPYKRASVSEKSGEEEEFPDNGMHYIAYTDGSCDNNSATKAGGSAYVLIKDGEVVRVKNHSQLNTTNNRMELLAIISAVNACPDGACVDVYTDSKYSILTLEKTYKPDTNGDLWELYQKHSRHVAGVRLHWVKGHNGDHYNEMADEMAYGAYCEICDKYGIKKSNRH</sequence>
<keyword evidence="5" id="KW-0479">Metal-binding</keyword>
<evidence type="ECO:0000256" key="2">
    <source>
        <dbReference type="ARBA" id="ARBA00005300"/>
    </source>
</evidence>
<comment type="similarity">
    <text evidence="2">Belongs to the RNase H family.</text>
</comment>
<dbReference type="InterPro" id="IPR002156">
    <property type="entry name" value="RNaseH_domain"/>
</dbReference>
<dbReference type="EMBL" id="VZCY01000068">
    <property type="protein sequence ID" value="MQN09855.1"/>
    <property type="molecule type" value="Genomic_DNA"/>
</dbReference>
<gene>
    <name evidence="9" type="ORF">F7D97_07975</name>
</gene>
<dbReference type="AlphaFoldDB" id="A0A6A7VYD2"/>
<dbReference type="GO" id="GO:0043137">
    <property type="term" value="P:DNA replication, removal of RNA primer"/>
    <property type="evidence" value="ECO:0007669"/>
    <property type="project" value="TreeGrafter"/>
</dbReference>
<dbReference type="Proteomes" id="UP000406735">
    <property type="component" value="Unassembled WGS sequence"/>
</dbReference>
<keyword evidence="6" id="KW-0255">Endonuclease</keyword>
<evidence type="ECO:0000256" key="5">
    <source>
        <dbReference type="ARBA" id="ARBA00022723"/>
    </source>
</evidence>
<protein>
    <recommendedName>
        <fullName evidence="3">ribonuclease H</fullName>
        <ecNumber evidence="3">3.1.26.4</ecNumber>
    </recommendedName>
</protein>
<organism evidence="9 10">
    <name type="scientific">Segatella copri</name>
    <dbReference type="NCBI Taxonomy" id="165179"/>
    <lineage>
        <taxon>Bacteria</taxon>
        <taxon>Pseudomonadati</taxon>
        <taxon>Bacteroidota</taxon>
        <taxon>Bacteroidia</taxon>
        <taxon>Bacteroidales</taxon>
        <taxon>Prevotellaceae</taxon>
        <taxon>Segatella</taxon>
    </lineage>
</organism>
<evidence type="ECO:0000259" key="8">
    <source>
        <dbReference type="PROSITE" id="PS50879"/>
    </source>
</evidence>
<evidence type="ECO:0000256" key="4">
    <source>
        <dbReference type="ARBA" id="ARBA00022722"/>
    </source>
</evidence>
<reference evidence="9 10" key="1">
    <citation type="submission" date="2019-09" db="EMBL/GenBank/DDBJ databases">
        <title>Distinct polysaccharide growth profiles of human intestinal Prevotella copri isolates.</title>
        <authorList>
            <person name="Fehlner-Peach H."/>
            <person name="Magnabosco C."/>
            <person name="Raghavan V."/>
            <person name="Scher J.U."/>
            <person name="Tett A."/>
            <person name="Cox L.M."/>
            <person name="Gottsegen C."/>
            <person name="Watters A."/>
            <person name="Wiltshire- Gordon J.D."/>
            <person name="Segata N."/>
            <person name="Bonneau R."/>
            <person name="Littman D.R."/>
        </authorList>
    </citation>
    <scope>NUCLEOTIDE SEQUENCE [LARGE SCALE GENOMIC DNA]</scope>
    <source>
        <strain evidence="10">iK21513</strain>
    </source>
</reference>
<feature type="domain" description="RNase H type-1" evidence="8">
    <location>
        <begin position="94"/>
        <end position="226"/>
    </location>
</feature>
<proteinExistence type="inferred from homology"/>
<dbReference type="Gene3D" id="3.30.420.10">
    <property type="entry name" value="Ribonuclease H-like superfamily/Ribonuclease H"/>
    <property type="match status" value="1"/>
</dbReference>